<keyword evidence="3" id="KW-0285">Flavoprotein</keyword>
<dbReference type="InterPro" id="IPR023753">
    <property type="entry name" value="FAD/NAD-binding_dom"/>
</dbReference>
<dbReference type="AlphaFoldDB" id="A0A1I6JA13"/>
<dbReference type="OrthoDB" id="27922at2157"/>
<dbReference type="RefSeq" id="WP_089811380.1">
    <property type="nucleotide sequence ID" value="NZ_FOYT01000007.1"/>
</dbReference>
<evidence type="ECO:0000256" key="3">
    <source>
        <dbReference type="ARBA" id="ARBA00022630"/>
    </source>
</evidence>
<evidence type="ECO:0000256" key="4">
    <source>
        <dbReference type="ARBA" id="ARBA00022827"/>
    </source>
</evidence>
<gene>
    <name evidence="9" type="ORF">SAMN04487947_4202</name>
</gene>
<dbReference type="Proteomes" id="UP000198531">
    <property type="component" value="Unassembled WGS sequence"/>
</dbReference>
<evidence type="ECO:0000259" key="8">
    <source>
        <dbReference type="Pfam" id="PF07992"/>
    </source>
</evidence>
<accession>A0A1I6JA13</accession>
<reference evidence="10" key="1">
    <citation type="submission" date="2016-10" db="EMBL/GenBank/DDBJ databases">
        <authorList>
            <person name="Varghese N."/>
            <person name="Submissions S."/>
        </authorList>
    </citation>
    <scope>NUCLEOTIDE SEQUENCE [LARGE SCALE GENOMIC DNA]</scope>
    <source>
        <strain evidence="10">CGMCC 1.7736</strain>
    </source>
</reference>
<evidence type="ECO:0000256" key="1">
    <source>
        <dbReference type="ARBA" id="ARBA00001974"/>
    </source>
</evidence>
<dbReference type="EMBL" id="FOYT01000007">
    <property type="protein sequence ID" value="SFR75799.1"/>
    <property type="molecule type" value="Genomic_DNA"/>
</dbReference>
<evidence type="ECO:0000313" key="10">
    <source>
        <dbReference type="Proteomes" id="UP000198531"/>
    </source>
</evidence>
<dbReference type="PRINTS" id="PR00411">
    <property type="entry name" value="PNDRDTASEI"/>
</dbReference>
<keyword evidence="10" id="KW-1185">Reference proteome</keyword>
<comment type="cofactor">
    <cofactor evidence="1">
        <name>FAD</name>
        <dbReference type="ChEBI" id="CHEBI:57692"/>
    </cofactor>
</comment>
<evidence type="ECO:0000256" key="2">
    <source>
        <dbReference type="ARBA" id="ARBA00009130"/>
    </source>
</evidence>
<proteinExistence type="inferred from homology"/>
<dbReference type="SUPFAM" id="SSF51905">
    <property type="entry name" value="FAD/NAD(P)-binding domain"/>
    <property type="match status" value="2"/>
</dbReference>
<dbReference type="PRINTS" id="PR00368">
    <property type="entry name" value="FADPNR"/>
</dbReference>
<evidence type="ECO:0000313" key="9">
    <source>
        <dbReference type="EMBL" id="SFR75799.1"/>
    </source>
</evidence>
<dbReference type="GO" id="GO:0016491">
    <property type="term" value="F:oxidoreductase activity"/>
    <property type="evidence" value="ECO:0007669"/>
    <property type="project" value="UniProtKB-KW"/>
</dbReference>
<organism evidence="9 10">
    <name type="scientific">Halogeometricum rufum</name>
    <dbReference type="NCBI Taxonomy" id="553469"/>
    <lineage>
        <taxon>Archaea</taxon>
        <taxon>Methanobacteriati</taxon>
        <taxon>Methanobacteriota</taxon>
        <taxon>Stenosarchaea group</taxon>
        <taxon>Halobacteria</taxon>
        <taxon>Halobacteriales</taxon>
        <taxon>Haloferacaceae</taxon>
        <taxon>Halogeometricum</taxon>
    </lineage>
</organism>
<name>A0A1I6JA13_9EURY</name>
<dbReference type="STRING" id="553469.SAMN04487947_4202"/>
<dbReference type="PANTHER" id="PTHR43429">
    <property type="entry name" value="PYRIDINE NUCLEOTIDE-DISULFIDE OXIDOREDUCTASE DOMAIN-CONTAINING"/>
    <property type="match status" value="1"/>
</dbReference>
<sequence>MDPIVIVGGDAAGMSAASKFKREAPDRDVVVFERGEWVSYGACGLPYYVKGDVEELDDLVSLSAAEFEERGIDLRTGHEVVAIDTDERTVRVVGPDGEFTQSYEDLLVATGARALEPPVAGTDLDGVFTLHDMDAAARIRAYLGLDAPPVDDGAGESAGFDDVSEVDAVAVVGGGYVGVEMAEAFAEHGITVHLFEMLPHTLRPFGAEAAAVVEEHLEDEGVRLHLNTAVEELAGTESVTAVVTEDGEVPVDAALLGAGVAPNAELAERAGIELGPTGAVATDEFGRTSADHVYAAGDVAEARNVVTDEPDYVPLALTANRAGRAIGATLAGEPTRTGGIAGTAALKAFDLEVARTGLVDEDAAREAGFDPVSVTVTTGSRAHYYPGSREIQITAVGDAESGRLLGASMVGREGVAKRIDTVATALHAGFTAEDVSMLDLSYAPPFSPVWDPVLTAAKVLDGKLAD</sequence>
<comment type="similarity">
    <text evidence="2">Belongs to the class-III pyridine nucleotide-disulfide oxidoreductase family.</text>
</comment>
<dbReference type="InterPro" id="IPR050260">
    <property type="entry name" value="FAD-bd_OxRdtase"/>
</dbReference>
<evidence type="ECO:0000259" key="7">
    <source>
        <dbReference type="Pfam" id="PF02852"/>
    </source>
</evidence>
<keyword evidence="4" id="KW-0274">FAD</keyword>
<feature type="domain" description="FAD/NAD(P)-binding" evidence="8">
    <location>
        <begin position="4"/>
        <end position="307"/>
    </location>
</feature>
<dbReference type="SUPFAM" id="SSF55424">
    <property type="entry name" value="FAD/NAD-linked reductases, dimerisation (C-terminal) domain"/>
    <property type="match status" value="1"/>
</dbReference>
<dbReference type="PANTHER" id="PTHR43429:SF1">
    <property type="entry name" value="NAD(P)H SULFUR OXIDOREDUCTASE (COA-DEPENDENT)"/>
    <property type="match status" value="1"/>
</dbReference>
<dbReference type="InterPro" id="IPR036188">
    <property type="entry name" value="FAD/NAD-bd_sf"/>
</dbReference>
<dbReference type="InterPro" id="IPR004099">
    <property type="entry name" value="Pyr_nucl-diS_OxRdtase_dimer"/>
</dbReference>
<dbReference type="Gene3D" id="3.50.50.60">
    <property type="entry name" value="FAD/NAD(P)-binding domain"/>
    <property type="match status" value="2"/>
</dbReference>
<evidence type="ECO:0000256" key="6">
    <source>
        <dbReference type="ARBA" id="ARBA00023284"/>
    </source>
</evidence>
<dbReference type="InterPro" id="IPR016156">
    <property type="entry name" value="FAD/NAD-linked_Rdtase_dimer_sf"/>
</dbReference>
<dbReference type="Pfam" id="PF07992">
    <property type="entry name" value="Pyr_redox_2"/>
    <property type="match status" value="1"/>
</dbReference>
<protein>
    <submittedName>
        <fullName evidence="9">NADPH-dependent 2,4-dienoyl-CoA reductase, sulfur reductase</fullName>
    </submittedName>
</protein>
<keyword evidence="6" id="KW-0676">Redox-active center</keyword>
<feature type="domain" description="Pyridine nucleotide-disulphide oxidoreductase dimerisation" evidence="7">
    <location>
        <begin position="346"/>
        <end position="448"/>
    </location>
</feature>
<keyword evidence="5" id="KW-0560">Oxidoreductase</keyword>
<evidence type="ECO:0000256" key="5">
    <source>
        <dbReference type="ARBA" id="ARBA00023002"/>
    </source>
</evidence>
<dbReference type="Pfam" id="PF02852">
    <property type="entry name" value="Pyr_redox_dim"/>
    <property type="match status" value="1"/>
</dbReference>